<evidence type="ECO:0000313" key="2">
    <source>
        <dbReference type="Proteomes" id="UP000077266"/>
    </source>
</evidence>
<evidence type="ECO:0008006" key="3">
    <source>
        <dbReference type="Google" id="ProtNLM"/>
    </source>
</evidence>
<dbReference type="Proteomes" id="UP000077266">
    <property type="component" value="Unassembled WGS sequence"/>
</dbReference>
<dbReference type="STRING" id="1314781.A0A165ZY36"/>
<dbReference type="SUPFAM" id="SSF54909">
    <property type="entry name" value="Dimeric alpha+beta barrel"/>
    <property type="match status" value="1"/>
</dbReference>
<dbReference type="Gene3D" id="3.30.70.100">
    <property type="match status" value="1"/>
</dbReference>
<dbReference type="InterPro" id="IPR011008">
    <property type="entry name" value="Dimeric_a/b-barrel"/>
</dbReference>
<gene>
    <name evidence="1" type="ORF">EXIGLDRAFT_652928</name>
</gene>
<evidence type="ECO:0000313" key="1">
    <source>
        <dbReference type="EMBL" id="KZV86719.1"/>
    </source>
</evidence>
<accession>A0A165ZY36</accession>
<organism evidence="1 2">
    <name type="scientific">Exidia glandulosa HHB12029</name>
    <dbReference type="NCBI Taxonomy" id="1314781"/>
    <lineage>
        <taxon>Eukaryota</taxon>
        <taxon>Fungi</taxon>
        <taxon>Dikarya</taxon>
        <taxon>Basidiomycota</taxon>
        <taxon>Agaricomycotina</taxon>
        <taxon>Agaricomycetes</taxon>
        <taxon>Auriculariales</taxon>
        <taxon>Exidiaceae</taxon>
        <taxon>Exidia</taxon>
    </lineage>
</organism>
<dbReference type="AlphaFoldDB" id="A0A165ZY36"/>
<proteinExistence type="predicted"/>
<sequence length="194" mass="21295">MALPEFVGGARYRAIDGQKPTWAGVFSVSDLAVINSPKVGALMAQRSEREVKMSNAYAGLDRRAYLQVYDSLSDPAAPKVDESVKAGVALMVGFNTSDPEGLDKWYEEEHLAMLRAVPGWVRTRRYRFVGGGLAGPVVEGKVVPALMALSEFASEDAFTSDEFKKATSTEWRAKVLKDVTIAERRTFKVFKVLG</sequence>
<dbReference type="EMBL" id="KV426147">
    <property type="protein sequence ID" value="KZV86719.1"/>
    <property type="molecule type" value="Genomic_DNA"/>
</dbReference>
<protein>
    <recommendedName>
        <fullName evidence="3">EthD domain-containing protein</fullName>
    </recommendedName>
</protein>
<dbReference type="OrthoDB" id="2851338at2759"/>
<name>A0A165ZY36_EXIGL</name>
<dbReference type="InParanoid" id="A0A165ZY36"/>
<keyword evidence="2" id="KW-1185">Reference proteome</keyword>
<reference evidence="1 2" key="1">
    <citation type="journal article" date="2016" name="Mol. Biol. Evol.">
        <title>Comparative Genomics of Early-Diverging Mushroom-Forming Fungi Provides Insights into the Origins of Lignocellulose Decay Capabilities.</title>
        <authorList>
            <person name="Nagy L.G."/>
            <person name="Riley R."/>
            <person name="Tritt A."/>
            <person name="Adam C."/>
            <person name="Daum C."/>
            <person name="Floudas D."/>
            <person name="Sun H."/>
            <person name="Yadav J.S."/>
            <person name="Pangilinan J."/>
            <person name="Larsson K.H."/>
            <person name="Matsuura K."/>
            <person name="Barry K."/>
            <person name="Labutti K."/>
            <person name="Kuo R."/>
            <person name="Ohm R.A."/>
            <person name="Bhattacharya S.S."/>
            <person name="Shirouzu T."/>
            <person name="Yoshinaga Y."/>
            <person name="Martin F.M."/>
            <person name="Grigoriev I.V."/>
            <person name="Hibbett D.S."/>
        </authorList>
    </citation>
    <scope>NUCLEOTIDE SEQUENCE [LARGE SCALE GENOMIC DNA]</scope>
    <source>
        <strain evidence="1 2">HHB12029</strain>
    </source>
</reference>